<dbReference type="WBParaSite" id="SMUV_0001044201-mRNA-1">
    <property type="protein sequence ID" value="SMUV_0001044201-mRNA-1"/>
    <property type="gene ID" value="SMUV_0001044201"/>
</dbReference>
<evidence type="ECO:0000259" key="1">
    <source>
        <dbReference type="Pfam" id="PF23003"/>
    </source>
</evidence>
<proteinExistence type="predicted"/>
<feature type="domain" description="Abnormal cell migration protein 18-like fibronectin type I" evidence="1">
    <location>
        <begin position="198"/>
        <end position="256"/>
    </location>
</feature>
<reference evidence="3" key="1">
    <citation type="submission" date="2017-02" db="UniProtKB">
        <authorList>
            <consortium name="WormBaseParasite"/>
        </authorList>
    </citation>
    <scope>IDENTIFICATION</scope>
</reference>
<protein>
    <submittedName>
        <fullName evidence="3">DUF3421 domain-containing protein</fullName>
    </submittedName>
</protein>
<keyword evidence="2" id="KW-1185">Reference proteome</keyword>
<feature type="domain" description="Abnormal cell migration protein 18-like fibronectin type I" evidence="1">
    <location>
        <begin position="33"/>
        <end position="101"/>
    </location>
</feature>
<accession>A0A0N5AZL6</accession>
<dbReference type="PANTHER" id="PTHR35572:SF6">
    <property type="entry name" value="IG-LIKE DOMAIN-CONTAINING PROTEIN"/>
    <property type="match status" value="1"/>
</dbReference>
<evidence type="ECO:0000313" key="2">
    <source>
        <dbReference type="Proteomes" id="UP000046393"/>
    </source>
</evidence>
<dbReference type="Proteomes" id="UP000046393">
    <property type="component" value="Unplaced"/>
</dbReference>
<dbReference type="PANTHER" id="PTHR35572">
    <property type="entry name" value="PROTEIN CBG04538-RELATED"/>
    <property type="match status" value="1"/>
</dbReference>
<name>A0A0N5AZL6_9BILA</name>
<evidence type="ECO:0000313" key="3">
    <source>
        <dbReference type="WBParaSite" id="SMUV_0001044201-mRNA-1"/>
    </source>
</evidence>
<dbReference type="Pfam" id="PF23003">
    <property type="entry name" value="Fn1_2"/>
    <property type="match status" value="2"/>
</dbReference>
<dbReference type="AlphaFoldDB" id="A0A0N5AZL6"/>
<sequence>MLLASMNNQHRRFVMKEMFYPVLLILFFPVVFCCTYEGNKYRDGQQWTVRSTFVMECTMYKNGSWIVRVVACKTMYGKTLNPGDLVYEAGIKYECIRSPSGGLQIQRTYKSMPVAGCEGHSLGESWLSNKNFNKTCFATGTKIMNCLTDTGVPIPLNSRNSFDGVLYVCTKYPNGTVILGRETAGFTRITNASPNSICNDGGKVREPGEKWVDKFRFMKHCTPDGQIVIDGCLLEDNTTLYTNSKLFRNGKLYFCSPYANVDALPDLTGTDR</sequence>
<dbReference type="InterPro" id="IPR055119">
    <property type="entry name" value="Mig18_Fn1"/>
</dbReference>
<dbReference type="InterPro" id="IPR040282">
    <property type="entry name" value="Mig-18-like"/>
</dbReference>
<organism evidence="2 3">
    <name type="scientific">Syphacia muris</name>
    <dbReference type="NCBI Taxonomy" id="451379"/>
    <lineage>
        <taxon>Eukaryota</taxon>
        <taxon>Metazoa</taxon>
        <taxon>Ecdysozoa</taxon>
        <taxon>Nematoda</taxon>
        <taxon>Chromadorea</taxon>
        <taxon>Rhabditida</taxon>
        <taxon>Spirurina</taxon>
        <taxon>Oxyuridomorpha</taxon>
        <taxon>Oxyuroidea</taxon>
        <taxon>Oxyuridae</taxon>
        <taxon>Syphacia</taxon>
    </lineage>
</organism>